<accession>A0A3B0X652</accession>
<sequence>MLHTIKSIGQKVSPMKYFIFPFLILLSADVFAAPHGGELYATHCSSCHGVSGDGGVGVPLALPSFLNSVSDTFLKKTIRSGRPGRIMPAFNALSDAQVNAIVKYVRNWSQKPAPIEDNTVIEGDSKNGKRLYEHRCAQCHGGDGEGGKGTGVTFSRKRDFPIIATALNNSGFLAAASDVMIRNTITYGREGTPMTSILVAGMSKQDINDVVAYIRSFESFATKLQKSLDDTDDELPVISVKSPYGMEETLENLKQAITDQNFTLIRTGYLERGLVEVGTENKKQVILHFCNFKFLFNALAIDPRVGMFLPCRITLIEKNGVVTLSAINPKRLSKLFNNHELNKYCDEMYDVYNTLLEDATL</sequence>
<evidence type="ECO:0000259" key="4">
    <source>
        <dbReference type="PROSITE" id="PS51007"/>
    </source>
</evidence>
<dbReference type="InterPro" id="IPR036909">
    <property type="entry name" value="Cyt_c-like_dom_sf"/>
</dbReference>
<dbReference type="InterPro" id="IPR051459">
    <property type="entry name" value="Cytochrome_c-type_DH"/>
</dbReference>
<dbReference type="PROSITE" id="PS51007">
    <property type="entry name" value="CYTC"/>
    <property type="match status" value="2"/>
</dbReference>
<dbReference type="SUPFAM" id="SSF103247">
    <property type="entry name" value="TT1751-like"/>
    <property type="match status" value="1"/>
</dbReference>
<evidence type="ECO:0000256" key="1">
    <source>
        <dbReference type="ARBA" id="ARBA00022617"/>
    </source>
</evidence>
<dbReference type="InterPro" id="IPR009056">
    <property type="entry name" value="Cyt_c-like_dom"/>
</dbReference>
<dbReference type="GO" id="GO:0046872">
    <property type="term" value="F:metal ion binding"/>
    <property type="evidence" value="ECO:0007669"/>
    <property type="project" value="UniProtKB-KW"/>
</dbReference>
<keyword evidence="2" id="KW-0479">Metal-binding</keyword>
<keyword evidence="3" id="KW-0408">Iron</keyword>
<dbReference type="InterPro" id="IPR005180">
    <property type="entry name" value="DUF302"/>
</dbReference>
<proteinExistence type="predicted"/>
<dbReference type="GO" id="GO:0020037">
    <property type="term" value="F:heme binding"/>
    <property type="evidence" value="ECO:0007669"/>
    <property type="project" value="InterPro"/>
</dbReference>
<feature type="domain" description="Cytochrome c" evidence="4">
    <location>
        <begin position="31"/>
        <end position="109"/>
    </location>
</feature>
<dbReference type="EMBL" id="UOFE01000025">
    <property type="protein sequence ID" value="VAW52216.1"/>
    <property type="molecule type" value="Genomic_DNA"/>
</dbReference>
<dbReference type="PANTHER" id="PTHR35008">
    <property type="entry name" value="BLL4482 PROTEIN-RELATED"/>
    <property type="match status" value="1"/>
</dbReference>
<reference evidence="5" key="1">
    <citation type="submission" date="2018-06" db="EMBL/GenBank/DDBJ databases">
        <authorList>
            <person name="Zhirakovskaya E."/>
        </authorList>
    </citation>
    <scope>NUCLEOTIDE SEQUENCE</scope>
</reference>
<dbReference type="Pfam" id="PF03625">
    <property type="entry name" value="DUF302"/>
    <property type="match status" value="1"/>
</dbReference>
<evidence type="ECO:0000256" key="2">
    <source>
        <dbReference type="ARBA" id="ARBA00022723"/>
    </source>
</evidence>
<dbReference type="CDD" id="cd14797">
    <property type="entry name" value="DUF302"/>
    <property type="match status" value="1"/>
</dbReference>
<feature type="domain" description="Cytochrome c" evidence="4">
    <location>
        <begin position="123"/>
        <end position="218"/>
    </location>
</feature>
<dbReference type="InterPro" id="IPR035923">
    <property type="entry name" value="TT1751-like_sf"/>
</dbReference>
<evidence type="ECO:0000313" key="5">
    <source>
        <dbReference type="EMBL" id="VAW52216.1"/>
    </source>
</evidence>
<dbReference type="GO" id="GO:0009055">
    <property type="term" value="F:electron transfer activity"/>
    <property type="evidence" value="ECO:0007669"/>
    <property type="project" value="InterPro"/>
</dbReference>
<dbReference type="AlphaFoldDB" id="A0A3B0X652"/>
<dbReference type="Gene3D" id="3.30.310.70">
    <property type="entry name" value="TT1751-like domain"/>
    <property type="match status" value="1"/>
</dbReference>
<dbReference type="Pfam" id="PF00034">
    <property type="entry name" value="Cytochrom_C"/>
    <property type="match status" value="1"/>
</dbReference>
<dbReference type="Pfam" id="PF13442">
    <property type="entry name" value="Cytochrome_CBB3"/>
    <property type="match status" value="1"/>
</dbReference>
<keyword evidence="1" id="KW-0349">Heme</keyword>
<gene>
    <name evidence="5" type="ORF">MNBD_GAMMA05-207</name>
</gene>
<name>A0A3B0X652_9ZZZZ</name>
<organism evidence="5">
    <name type="scientific">hydrothermal vent metagenome</name>
    <dbReference type="NCBI Taxonomy" id="652676"/>
    <lineage>
        <taxon>unclassified sequences</taxon>
        <taxon>metagenomes</taxon>
        <taxon>ecological metagenomes</taxon>
    </lineage>
</organism>
<evidence type="ECO:0000256" key="3">
    <source>
        <dbReference type="ARBA" id="ARBA00023004"/>
    </source>
</evidence>
<protein>
    <submittedName>
        <fullName evidence="5">Cytochrome c family protein</fullName>
    </submittedName>
</protein>
<dbReference type="SUPFAM" id="SSF46626">
    <property type="entry name" value="Cytochrome c"/>
    <property type="match status" value="2"/>
</dbReference>
<dbReference type="PANTHER" id="PTHR35008:SF4">
    <property type="entry name" value="BLL4482 PROTEIN"/>
    <property type="match status" value="1"/>
</dbReference>
<dbReference type="Gene3D" id="1.10.760.10">
    <property type="entry name" value="Cytochrome c-like domain"/>
    <property type="match status" value="2"/>
</dbReference>